<protein>
    <submittedName>
        <fullName evidence="8">FMN-binding protein</fullName>
    </submittedName>
</protein>
<keyword evidence="5" id="KW-0249">Electron transport</keyword>
<reference evidence="8 9" key="1">
    <citation type="submission" date="2020-01" db="EMBL/GenBank/DDBJ databases">
        <title>Genome sequencing of strain KACC 21265.</title>
        <authorList>
            <person name="Heo J."/>
            <person name="Kim S.-J."/>
            <person name="Kim J.-S."/>
            <person name="Hong S.-B."/>
            <person name="Kwon S.-W."/>
        </authorList>
    </citation>
    <scope>NUCLEOTIDE SEQUENCE [LARGE SCALE GENOMIC DNA]</scope>
    <source>
        <strain evidence="8 9">KACC 21265</strain>
    </source>
</reference>
<dbReference type="GO" id="GO:0005886">
    <property type="term" value="C:plasma membrane"/>
    <property type="evidence" value="ECO:0007669"/>
    <property type="project" value="InterPro"/>
</dbReference>
<evidence type="ECO:0000256" key="2">
    <source>
        <dbReference type="ARBA" id="ARBA00022553"/>
    </source>
</evidence>
<evidence type="ECO:0000256" key="6">
    <source>
        <dbReference type="SAM" id="SignalP"/>
    </source>
</evidence>
<keyword evidence="1" id="KW-0813">Transport</keyword>
<feature type="domain" description="FMN-binding" evidence="7">
    <location>
        <begin position="91"/>
        <end position="172"/>
    </location>
</feature>
<keyword evidence="2" id="KW-0597">Phosphoprotein</keyword>
<gene>
    <name evidence="8" type="ORF">GT347_25335</name>
</gene>
<dbReference type="PANTHER" id="PTHR36118:SF1">
    <property type="entry name" value="ION-TRANSLOCATING OXIDOREDUCTASE COMPLEX SUBUNIT G"/>
    <property type="match status" value="1"/>
</dbReference>
<dbReference type="EMBL" id="CP047650">
    <property type="protein sequence ID" value="QHJ01018.1"/>
    <property type="molecule type" value="Genomic_DNA"/>
</dbReference>
<evidence type="ECO:0000313" key="9">
    <source>
        <dbReference type="Proteomes" id="UP000464787"/>
    </source>
</evidence>
<dbReference type="RefSeq" id="WP_160554827.1">
    <property type="nucleotide sequence ID" value="NZ_CP047650.1"/>
</dbReference>
<dbReference type="KEGG" id="xyk:GT347_25335"/>
<keyword evidence="6" id="KW-0732">Signal</keyword>
<organism evidence="8 9">
    <name type="scientific">Xylophilus rhododendri</name>
    <dbReference type="NCBI Taxonomy" id="2697032"/>
    <lineage>
        <taxon>Bacteria</taxon>
        <taxon>Pseudomonadati</taxon>
        <taxon>Pseudomonadota</taxon>
        <taxon>Betaproteobacteria</taxon>
        <taxon>Burkholderiales</taxon>
        <taxon>Xylophilus</taxon>
    </lineage>
</organism>
<evidence type="ECO:0000256" key="1">
    <source>
        <dbReference type="ARBA" id="ARBA00022448"/>
    </source>
</evidence>
<sequence>MQWFPAGSALPLAALGAALAPVAAQARIYVSVEQAQREMFGALALTPHPVALTAAQQEVLRAASSVSLPFQGNRIWKTADGSWFVVDEVVGKHEFVTYAVGINADGSVRRVEVLEYRESYGYEVAEQKWLAQFVGKTVEAPLQLGRDVQNIGGATLSAKHVADGVKRVLAAYRLVLQAR</sequence>
<feature type="chain" id="PRO_5032297898" evidence="6">
    <location>
        <begin position="27"/>
        <end position="179"/>
    </location>
</feature>
<dbReference type="Proteomes" id="UP000464787">
    <property type="component" value="Chromosome"/>
</dbReference>
<evidence type="ECO:0000256" key="4">
    <source>
        <dbReference type="ARBA" id="ARBA00022643"/>
    </source>
</evidence>
<dbReference type="AlphaFoldDB" id="A0A857JBG0"/>
<evidence type="ECO:0000313" key="8">
    <source>
        <dbReference type="EMBL" id="QHJ01018.1"/>
    </source>
</evidence>
<feature type="signal peptide" evidence="6">
    <location>
        <begin position="1"/>
        <end position="26"/>
    </location>
</feature>
<proteinExistence type="predicted"/>
<dbReference type="GO" id="GO:0009055">
    <property type="term" value="F:electron transfer activity"/>
    <property type="evidence" value="ECO:0007669"/>
    <property type="project" value="InterPro"/>
</dbReference>
<accession>A0A857JBG0</accession>
<name>A0A857JBG0_9BURK</name>
<dbReference type="SMART" id="SM00900">
    <property type="entry name" value="FMN_bind"/>
    <property type="match status" value="1"/>
</dbReference>
<keyword evidence="9" id="KW-1185">Reference proteome</keyword>
<evidence type="ECO:0000259" key="7">
    <source>
        <dbReference type="SMART" id="SM00900"/>
    </source>
</evidence>
<dbReference type="Pfam" id="PF04205">
    <property type="entry name" value="FMN_bind"/>
    <property type="match status" value="1"/>
</dbReference>
<dbReference type="InterPro" id="IPR010209">
    <property type="entry name" value="Ion_transpt_RnfG/RsxG"/>
</dbReference>
<dbReference type="GO" id="GO:0010181">
    <property type="term" value="F:FMN binding"/>
    <property type="evidence" value="ECO:0007669"/>
    <property type="project" value="InterPro"/>
</dbReference>
<evidence type="ECO:0000256" key="3">
    <source>
        <dbReference type="ARBA" id="ARBA00022630"/>
    </source>
</evidence>
<keyword evidence="4" id="KW-0288">FMN</keyword>
<dbReference type="PANTHER" id="PTHR36118">
    <property type="entry name" value="ION-TRANSLOCATING OXIDOREDUCTASE COMPLEX SUBUNIT G"/>
    <property type="match status" value="1"/>
</dbReference>
<dbReference type="GO" id="GO:0022900">
    <property type="term" value="P:electron transport chain"/>
    <property type="evidence" value="ECO:0007669"/>
    <property type="project" value="InterPro"/>
</dbReference>
<evidence type="ECO:0000256" key="5">
    <source>
        <dbReference type="ARBA" id="ARBA00022982"/>
    </source>
</evidence>
<dbReference type="InterPro" id="IPR007329">
    <property type="entry name" value="FMN-bd"/>
</dbReference>
<keyword evidence="3" id="KW-0285">Flavoprotein</keyword>